<keyword evidence="12" id="KW-1185">Reference proteome</keyword>
<comment type="cofactor">
    <cofactor evidence="2">
        <name>Mg(2+)</name>
        <dbReference type="ChEBI" id="CHEBI:18420"/>
    </cofactor>
</comment>
<dbReference type="PANTHER" id="PTHR43275:SF1">
    <property type="entry name" value="D-MALATE DEHYDROGENASE [DECARBOXYLATING]"/>
    <property type="match status" value="1"/>
</dbReference>
<dbReference type="Gene3D" id="3.40.718.10">
    <property type="entry name" value="Isopropylmalate Dehydrogenase"/>
    <property type="match status" value="1"/>
</dbReference>
<dbReference type="InterPro" id="IPR019818">
    <property type="entry name" value="IsoCit/isopropylmalate_DH_CS"/>
</dbReference>
<evidence type="ECO:0000313" key="11">
    <source>
        <dbReference type="EMBL" id="MBM7631003.1"/>
    </source>
</evidence>
<dbReference type="EMBL" id="JAFBEC010000001">
    <property type="protein sequence ID" value="MBM7631003.1"/>
    <property type="molecule type" value="Genomic_DNA"/>
</dbReference>
<dbReference type="Proteomes" id="UP000741863">
    <property type="component" value="Unassembled WGS sequence"/>
</dbReference>
<keyword evidence="7" id="KW-0520">NAD</keyword>
<evidence type="ECO:0000256" key="2">
    <source>
        <dbReference type="ARBA" id="ARBA00001946"/>
    </source>
</evidence>
<dbReference type="InterPro" id="IPR050501">
    <property type="entry name" value="ICDH/IPMDH"/>
</dbReference>
<keyword evidence="8" id="KW-0464">Manganese</keyword>
<dbReference type="Pfam" id="PF00180">
    <property type="entry name" value="Iso_dh"/>
    <property type="match status" value="1"/>
</dbReference>
<evidence type="ECO:0000256" key="4">
    <source>
        <dbReference type="ARBA" id="ARBA00013126"/>
    </source>
</evidence>
<dbReference type="GO" id="GO:0009027">
    <property type="term" value="F:tartrate dehydrogenase activity"/>
    <property type="evidence" value="ECO:0007669"/>
    <property type="project" value="UniProtKB-EC"/>
</dbReference>
<protein>
    <recommendedName>
        <fullName evidence="4">D-malate dehydrogenase (decarboxylating)</fullName>
        <ecNumber evidence="4">1.1.1.83</ecNumber>
    </recommendedName>
</protein>
<dbReference type="RefSeq" id="WP_204695166.1">
    <property type="nucleotide sequence ID" value="NZ_JAFBEC010000001.1"/>
</dbReference>
<evidence type="ECO:0000256" key="8">
    <source>
        <dbReference type="ARBA" id="ARBA00023211"/>
    </source>
</evidence>
<dbReference type="InterPro" id="IPR024084">
    <property type="entry name" value="IsoPropMal-DH-like_dom"/>
</dbReference>
<comment type="similarity">
    <text evidence="3">Belongs to the isocitrate and isopropylmalate dehydrogenases family.</text>
</comment>
<organism evidence="11 12">
    <name type="scientific">Geomicrobium sediminis</name>
    <dbReference type="NCBI Taxonomy" id="1347788"/>
    <lineage>
        <taxon>Bacteria</taxon>
        <taxon>Bacillati</taxon>
        <taxon>Bacillota</taxon>
        <taxon>Bacilli</taxon>
        <taxon>Bacillales</taxon>
        <taxon>Geomicrobium</taxon>
    </lineage>
</organism>
<dbReference type="SMART" id="SM01329">
    <property type="entry name" value="Iso_dh"/>
    <property type="match status" value="1"/>
</dbReference>
<evidence type="ECO:0000256" key="5">
    <source>
        <dbReference type="ARBA" id="ARBA00022723"/>
    </source>
</evidence>
<evidence type="ECO:0000259" key="10">
    <source>
        <dbReference type="SMART" id="SM01329"/>
    </source>
</evidence>
<sequence>MKKFEVACMPGDGIGVEVVPEAMRVLEAVAKIHGGLMFSFDTFYWNCDYYVQHGRMMPEDGLDRLSQYDSVFLGAIGDVTKVPDHISVWESILTIRREFEQALNIRPAKIIQGVHSPLVNPKDFDLIVVRENSEGEYSTVGGKMYRGKDEIAVQNNFFSRRAMSEAMHYAFDLAKKRKGHVTSATKSNGIYHSMPFWDEVFQEVSTDYPHIQTDSQHIDALVAFFVTDPSRFDVIVASNLFGDILTDLGAGIMGSVGIAPAANINLNGKYPSMFEPVHGSAPDIAGKGIANPIGQIWTAKLMLDHFGETELGDLVMDAIEKVIQSGRTTKDIGGTLSTKEVTVEILSELNNY</sequence>
<feature type="domain" description="Isopropylmalate dehydrogenase-like" evidence="10">
    <location>
        <begin position="5"/>
        <end position="345"/>
    </location>
</feature>
<evidence type="ECO:0000256" key="9">
    <source>
        <dbReference type="ARBA" id="ARBA00049301"/>
    </source>
</evidence>
<dbReference type="NCBIfam" id="NF006048">
    <property type="entry name" value="PRK08194.1"/>
    <property type="match status" value="1"/>
</dbReference>
<dbReference type="SUPFAM" id="SSF53659">
    <property type="entry name" value="Isocitrate/Isopropylmalate dehydrogenase-like"/>
    <property type="match status" value="1"/>
</dbReference>
<gene>
    <name evidence="11" type="ORF">JOD17_000094</name>
</gene>
<evidence type="ECO:0000313" key="12">
    <source>
        <dbReference type="Proteomes" id="UP000741863"/>
    </source>
</evidence>
<name>A0ABS2P846_9BACL</name>
<proteinExistence type="inferred from homology"/>
<evidence type="ECO:0000256" key="6">
    <source>
        <dbReference type="ARBA" id="ARBA00023002"/>
    </source>
</evidence>
<evidence type="ECO:0000256" key="7">
    <source>
        <dbReference type="ARBA" id="ARBA00023027"/>
    </source>
</evidence>
<keyword evidence="5" id="KW-0479">Metal-binding</keyword>
<evidence type="ECO:0000256" key="3">
    <source>
        <dbReference type="ARBA" id="ARBA00007769"/>
    </source>
</evidence>
<comment type="catalytic activity">
    <reaction evidence="9">
        <text>(R)-malate + NAD(+) = pyruvate + CO2 + NADH</text>
        <dbReference type="Rhea" id="RHEA:18365"/>
        <dbReference type="ChEBI" id="CHEBI:15361"/>
        <dbReference type="ChEBI" id="CHEBI:15588"/>
        <dbReference type="ChEBI" id="CHEBI:16526"/>
        <dbReference type="ChEBI" id="CHEBI:57540"/>
        <dbReference type="ChEBI" id="CHEBI:57945"/>
        <dbReference type="EC" id="1.1.1.83"/>
    </reaction>
</comment>
<comment type="caution">
    <text evidence="11">The sequence shown here is derived from an EMBL/GenBank/DDBJ whole genome shotgun (WGS) entry which is preliminary data.</text>
</comment>
<dbReference type="NCBIfam" id="TIGR02089">
    <property type="entry name" value="TTC"/>
    <property type="match status" value="1"/>
</dbReference>
<dbReference type="GO" id="GO:0050319">
    <property type="term" value="F:tartrate decarboxylase activity"/>
    <property type="evidence" value="ECO:0007669"/>
    <property type="project" value="UniProtKB-EC"/>
</dbReference>
<accession>A0ABS2P846</accession>
<dbReference type="InterPro" id="IPR011829">
    <property type="entry name" value="TTC_DH"/>
</dbReference>
<reference evidence="11 12" key="1">
    <citation type="submission" date="2021-01" db="EMBL/GenBank/DDBJ databases">
        <title>Genomic Encyclopedia of Type Strains, Phase IV (KMG-IV): sequencing the most valuable type-strain genomes for metagenomic binning, comparative biology and taxonomic classification.</title>
        <authorList>
            <person name="Goeker M."/>
        </authorList>
    </citation>
    <scope>NUCLEOTIDE SEQUENCE [LARGE SCALE GENOMIC DNA]</scope>
    <source>
        <strain evidence="11 12">DSM 25540</strain>
    </source>
</reference>
<dbReference type="EC" id="1.1.1.83" evidence="4"/>
<comment type="cofactor">
    <cofactor evidence="1">
        <name>Mn(2+)</name>
        <dbReference type="ChEBI" id="CHEBI:29035"/>
    </cofactor>
</comment>
<dbReference type="PANTHER" id="PTHR43275">
    <property type="entry name" value="D-MALATE DEHYDROGENASE [DECARBOXYLATING]"/>
    <property type="match status" value="1"/>
</dbReference>
<keyword evidence="6 11" id="KW-0560">Oxidoreductase</keyword>
<dbReference type="GO" id="GO:0046553">
    <property type="term" value="F:D-malate dehydrogenase (decarboxylating) (NAD+) activity"/>
    <property type="evidence" value="ECO:0007669"/>
    <property type="project" value="UniProtKB-EC"/>
</dbReference>
<dbReference type="PROSITE" id="PS00470">
    <property type="entry name" value="IDH_IMDH"/>
    <property type="match status" value="1"/>
</dbReference>
<evidence type="ECO:0000256" key="1">
    <source>
        <dbReference type="ARBA" id="ARBA00001936"/>
    </source>
</evidence>
<keyword evidence="11" id="KW-0456">Lyase</keyword>